<accession>A0A401G2J2</accession>
<comment type="caution">
    <text evidence="2">The sequence shown here is derived from an EMBL/GenBank/DDBJ whole genome shotgun (WGS) entry which is preliminary data.</text>
</comment>
<name>A0A401G2J2_9BACT</name>
<dbReference type="EMBL" id="BEXT01000001">
    <property type="protein sequence ID" value="GBC63450.1"/>
    <property type="molecule type" value="Genomic_DNA"/>
</dbReference>
<evidence type="ECO:0000313" key="3">
    <source>
        <dbReference type="Proteomes" id="UP000288096"/>
    </source>
</evidence>
<keyword evidence="3" id="KW-1185">Reference proteome</keyword>
<dbReference type="Proteomes" id="UP000288096">
    <property type="component" value="Unassembled WGS sequence"/>
</dbReference>
<reference evidence="3" key="1">
    <citation type="submission" date="2017-11" db="EMBL/GenBank/DDBJ databases">
        <authorList>
            <person name="Watanabe M."/>
            <person name="Kojima H."/>
        </authorList>
    </citation>
    <scope>NUCLEOTIDE SEQUENCE [LARGE SCALE GENOMIC DNA]</scope>
    <source>
        <strain evidence="3">Tokyo 01</strain>
    </source>
</reference>
<reference evidence="3" key="2">
    <citation type="submission" date="2019-01" db="EMBL/GenBank/DDBJ databases">
        <title>Genome sequence of Desulfonema ishimotonii strain Tokyo 01.</title>
        <authorList>
            <person name="Fukui M."/>
        </authorList>
    </citation>
    <scope>NUCLEOTIDE SEQUENCE [LARGE SCALE GENOMIC DNA]</scope>
    <source>
        <strain evidence="3">Tokyo 01</strain>
    </source>
</reference>
<dbReference type="Pfam" id="PF10543">
    <property type="entry name" value="ORF6N"/>
    <property type="match status" value="1"/>
</dbReference>
<proteinExistence type="predicted"/>
<protein>
    <recommendedName>
        <fullName evidence="1">KilA-N DNA-binding domain-containing protein</fullName>
    </recommendedName>
</protein>
<gene>
    <name evidence="2" type="ORF">DENIS_4444</name>
</gene>
<evidence type="ECO:0000259" key="1">
    <source>
        <dbReference type="Pfam" id="PF10543"/>
    </source>
</evidence>
<organism evidence="2 3">
    <name type="scientific">Desulfonema ishimotonii</name>
    <dbReference type="NCBI Taxonomy" id="45657"/>
    <lineage>
        <taxon>Bacteria</taxon>
        <taxon>Pseudomonadati</taxon>
        <taxon>Thermodesulfobacteriota</taxon>
        <taxon>Desulfobacteria</taxon>
        <taxon>Desulfobacterales</taxon>
        <taxon>Desulfococcaceae</taxon>
        <taxon>Desulfonema</taxon>
    </lineage>
</organism>
<evidence type="ECO:0000313" key="2">
    <source>
        <dbReference type="EMBL" id="GBC63450.1"/>
    </source>
</evidence>
<dbReference type="RefSeq" id="WP_124330511.1">
    <property type="nucleotide sequence ID" value="NZ_BEXT01000001.1"/>
</dbReference>
<dbReference type="OrthoDB" id="5423091at2"/>
<feature type="domain" description="KilA-N DNA-binding" evidence="1">
    <location>
        <begin position="15"/>
        <end position="99"/>
    </location>
</feature>
<dbReference type="InterPro" id="IPR018873">
    <property type="entry name" value="KilA-N_DNA-bd_domain"/>
</dbReference>
<sequence length="295" mass="34244">MNHQAIEISGTEIPVIEYKDERVITFKNIDRVHQRPEGTARKRFNDNKSRFIEDEDFFNVPYEEWTQLMTVRFSDGHKGGRKGKIKFITESGYLMLVKSFTDDLAWDVQRWLVKGYFRAKAYEQTRSEFSESSSGLSGELFDRSVDRFEKALKAVTLMGISGRQEALLTANRITRETTGVDLADIIRPELKKTSPLRTEKLPRIPSVTESELIRFAELWHAEYGSRSVLTRQLCELTEGTDIQIPPGRCDTRFHRIKFGKMLSKLDGYQVGHYRITGAGKKRNLRLWRLKRADDK</sequence>
<dbReference type="AlphaFoldDB" id="A0A401G2J2"/>